<name>A0A9P8IEJ2_9PEZI</name>
<dbReference type="EMBL" id="JAGHQM010002860">
    <property type="protein sequence ID" value="KAH0548083.1"/>
    <property type="molecule type" value="Genomic_DNA"/>
</dbReference>
<feature type="compositionally biased region" description="Polar residues" evidence="1">
    <location>
        <begin position="54"/>
        <end position="66"/>
    </location>
</feature>
<organism evidence="2 3">
    <name type="scientific">Trichoglossum hirsutum</name>
    <dbReference type="NCBI Taxonomy" id="265104"/>
    <lineage>
        <taxon>Eukaryota</taxon>
        <taxon>Fungi</taxon>
        <taxon>Dikarya</taxon>
        <taxon>Ascomycota</taxon>
        <taxon>Pezizomycotina</taxon>
        <taxon>Geoglossomycetes</taxon>
        <taxon>Geoglossales</taxon>
        <taxon>Geoglossaceae</taxon>
        <taxon>Trichoglossum</taxon>
    </lineage>
</organism>
<sequence length="144" mass="15791">QQQQQHQPLQSPQQQQQQQPHQRSLSIKDLISTPPAEEKPPQVQYFPVFPHKALQSSSSSPVTTNGAEADLASSGDLESVVSASERSLRAGSVLSMEDPDVRIAAEALGDLRADTALSLWNGTSDPPWRARWGRWAERRGSKVA</sequence>
<evidence type="ECO:0000256" key="1">
    <source>
        <dbReference type="SAM" id="MobiDB-lite"/>
    </source>
</evidence>
<feature type="compositionally biased region" description="Low complexity" evidence="1">
    <location>
        <begin position="1"/>
        <end position="22"/>
    </location>
</feature>
<comment type="caution">
    <text evidence="2">The sequence shown here is derived from an EMBL/GenBank/DDBJ whole genome shotgun (WGS) entry which is preliminary data.</text>
</comment>
<evidence type="ECO:0000313" key="2">
    <source>
        <dbReference type="EMBL" id="KAH0548083.1"/>
    </source>
</evidence>
<dbReference type="AlphaFoldDB" id="A0A9P8IEJ2"/>
<proteinExistence type="predicted"/>
<feature type="non-terminal residue" evidence="2">
    <location>
        <position position="144"/>
    </location>
</feature>
<evidence type="ECO:0000313" key="3">
    <source>
        <dbReference type="Proteomes" id="UP000750711"/>
    </source>
</evidence>
<keyword evidence="3" id="KW-1185">Reference proteome</keyword>
<reference evidence="2" key="1">
    <citation type="submission" date="2021-03" db="EMBL/GenBank/DDBJ databases">
        <title>Comparative genomics and phylogenomic investigation of the class Geoglossomycetes provide insights into ecological specialization and systematics.</title>
        <authorList>
            <person name="Melie T."/>
            <person name="Pirro S."/>
            <person name="Miller A.N."/>
            <person name="Quandt A."/>
        </authorList>
    </citation>
    <scope>NUCLEOTIDE SEQUENCE</scope>
    <source>
        <strain evidence="2">CAQ_001_2017</strain>
    </source>
</reference>
<gene>
    <name evidence="2" type="ORF">GP486_008182</name>
</gene>
<dbReference type="Proteomes" id="UP000750711">
    <property type="component" value="Unassembled WGS sequence"/>
</dbReference>
<protein>
    <submittedName>
        <fullName evidence="2">Uncharacterized protein</fullName>
    </submittedName>
</protein>
<feature type="region of interest" description="Disordered" evidence="1">
    <location>
        <begin position="1"/>
        <end position="86"/>
    </location>
</feature>
<accession>A0A9P8IEJ2</accession>